<name>A0ABQ3TUH8_STRHY</name>
<protein>
    <submittedName>
        <fullName evidence="2">Uncharacterized protein</fullName>
    </submittedName>
</protein>
<evidence type="ECO:0000313" key="2">
    <source>
        <dbReference type="EMBL" id="GHJ26986.1"/>
    </source>
</evidence>
<organism evidence="2 3">
    <name type="scientific">Streptomyces hygroscopicus</name>
    <dbReference type="NCBI Taxonomy" id="1912"/>
    <lineage>
        <taxon>Bacteria</taxon>
        <taxon>Bacillati</taxon>
        <taxon>Actinomycetota</taxon>
        <taxon>Actinomycetes</taxon>
        <taxon>Kitasatosporales</taxon>
        <taxon>Streptomycetaceae</taxon>
        <taxon>Streptomyces</taxon>
        <taxon>Streptomyces violaceusniger group</taxon>
    </lineage>
</organism>
<evidence type="ECO:0000256" key="1">
    <source>
        <dbReference type="SAM" id="MobiDB-lite"/>
    </source>
</evidence>
<evidence type="ECO:0000313" key="3">
    <source>
        <dbReference type="Proteomes" id="UP001054854"/>
    </source>
</evidence>
<accession>A0ABQ3TUH8</accession>
<sequence length="91" mass="9828">MGPAERHTTAQRVADADAVLDTLRESMSYPTGTYVVDQRRNRLGRVMGSEGPYIQLRPPGGGQEWDCPPDATRPATESERRAAGIAANGTD</sequence>
<dbReference type="Proteomes" id="UP001054854">
    <property type="component" value="Unassembled WGS sequence"/>
</dbReference>
<dbReference type="EMBL" id="BNEK01000003">
    <property type="protein sequence ID" value="GHJ26986.1"/>
    <property type="molecule type" value="Genomic_DNA"/>
</dbReference>
<gene>
    <name evidence="2" type="ORF">TPA0910_14190</name>
</gene>
<comment type="caution">
    <text evidence="2">The sequence shown here is derived from an EMBL/GenBank/DDBJ whole genome shotgun (WGS) entry which is preliminary data.</text>
</comment>
<keyword evidence="3" id="KW-1185">Reference proteome</keyword>
<reference evidence="2" key="1">
    <citation type="submission" date="2024-05" db="EMBL/GenBank/DDBJ databases">
        <title>Whole genome shotgun sequence of Streptomyces hygroscopicus NBRC 113678.</title>
        <authorList>
            <person name="Komaki H."/>
            <person name="Tamura T."/>
        </authorList>
    </citation>
    <scope>NUCLEOTIDE SEQUENCE</scope>
    <source>
        <strain evidence="2">N11-34</strain>
    </source>
</reference>
<proteinExistence type="predicted"/>
<feature type="region of interest" description="Disordered" evidence="1">
    <location>
        <begin position="51"/>
        <end position="91"/>
    </location>
</feature>